<evidence type="ECO:0000313" key="4">
    <source>
        <dbReference type="Proteomes" id="UP000053989"/>
    </source>
</evidence>
<dbReference type="AlphaFoldDB" id="A0A0C3EMD1"/>
<accession>A0A0C3EMD1</accession>
<proteinExistence type="predicted"/>
<reference evidence="4" key="2">
    <citation type="submission" date="2015-01" db="EMBL/GenBank/DDBJ databases">
        <title>Evolutionary Origins and Diversification of the Mycorrhizal Mutualists.</title>
        <authorList>
            <consortium name="DOE Joint Genome Institute"/>
            <consortium name="Mycorrhizal Genomics Consortium"/>
            <person name="Kohler A."/>
            <person name="Kuo A."/>
            <person name="Nagy L.G."/>
            <person name="Floudas D."/>
            <person name="Copeland A."/>
            <person name="Barry K.W."/>
            <person name="Cichocki N."/>
            <person name="Veneault-Fourrey C."/>
            <person name="LaButti K."/>
            <person name="Lindquist E.A."/>
            <person name="Lipzen A."/>
            <person name="Lundell T."/>
            <person name="Morin E."/>
            <person name="Murat C."/>
            <person name="Riley R."/>
            <person name="Ohm R."/>
            <person name="Sun H."/>
            <person name="Tunlid A."/>
            <person name="Henrissat B."/>
            <person name="Grigoriev I.V."/>
            <person name="Hibbett D.S."/>
            <person name="Martin F."/>
        </authorList>
    </citation>
    <scope>NUCLEOTIDE SEQUENCE [LARGE SCALE GENOMIC DNA]</scope>
    <source>
        <strain evidence="4">Foug A</strain>
    </source>
</reference>
<protein>
    <submittedName>
        <fullName evidence="3">Uncharacterized protein</fullName>
    </submittedName>
</protein>
<feature type="compositionally biased region" description="Low complexity" evidence="1">
    <location>
        <begin position="164"/>
        <end position="174"/>
    </location>
</feature>
<feature type="region of interest" description="Disordered" evidence="1">
    <location>
        <begin position="150"/>
        <end position="187"/>
    </location>
</feature>
<keyword evidence="2" id="KW-0812">Transmembrane</keyword>
<dbReference type="HOGENOM" id="CLU_077466_0_0_1"/>
<feature type="region of interest" description="Disordered" evidence="1">
    <location>
        <begin position="1"/>
        <end position="83"/>
    </location>
</feature>
<sequence length="258" mass="27663">MLRRYKTGLRAAPTSRDIHGHAVSPPPRRRYGTAVLPGSHILGSPTAPPPRVHSRVYPTTPASLPSSPNQGTHPSISLPRQSTEDSFNGPLYTLKALAVATAIVAAGASASVFGVMAYMDVNDTSGFATRMRFWVMSNLPVLSERIYRRPESKDDERVTPLFRSSSISDPSSPTTEPPPSWVSASSLSGTLGPHSTIPPFDMAAAQARLAAAYDRGGFYAWGEAALKELEAEAEAERARKSVSTRESLTGSVTKDKTK</sequence>
<reference evidence="3 4" key="1">
    <citation type="submission" date="2014-04" db="EMBL/GenBank/DDBJ databases">
        <authorList>
            <consortium name="DOE Joint Genome Institute"/>
            <person name="Kuo A."/>
            <person name="Kohler A."/>
            <person name="Nagy L.G."/>
            <person name="Floudas D."/>
            <person name="Copeland A."/>
            <person name="Barry K.W."/>
            <person name="Cichocki N."/>
            <person name="Veneault-Fourrey C."/>
            <person name="LaButti K."/>
            <person name="Lindquist E.A."/>
            <person name="Lipzen A."/>
            <person name="Lundell T."/>
            <person name="Morin E."/>
            <person name="Murat C."/>
            <person name="Sun H."/>
            <person name="Tunlid A."/>
            <person name="Henrissat B."/>
            <person name="Grigoriev I.V."/>
            <person name="Hibbett D.S."/>
            <person name="Martin F."/>
            <person name="Nordberg H.P."/>
            <person name="Cantor M.N."/>
            <person name="Hua S.X."/>
        </authorList>
    </citation>
    <scope>NUCLEOTIDE SEQUENCE [LARGE SCALE GENOMIC DNA]</scope>
    <source>
        <strain evidence="3 4">Foug A</strain>
    </source>
</reference>
<evidence type="ECO:0000313" key="3">
    <source>
        <dbReference type="EMBL" id="KIM69364.1"/>
    </source>
</evidence>
<dbReference type="InParanoid" id="A0A0C3EMD1"/>
<feature type="transmembrane region" description="Helical" evidence="2">
    <location>
        <begin position="96"/>
        <end position="119"/>
    </location>
</feature>
<feature type="compositionally biased region" description="Polar residues" evidence="1">
    <location>
        <begin position="60"/>
        <end position="83"/>
    </location>
</feature>
<gene>
    <name evidence="3" type="ORF">SCLCIDRAFT_1207760</name>
</gene>
<keyword evidence="4" id="KW-1185">Reference proteome</keyword>
<evidence type="ECO:0000256" key="1">
    <source>
        <dbReference type="SAM" id="MobiDB-lite"/>
    </source>
</evidence>
<keyword evidence="2" id="KW-0472">Membrane</keyword>
<organism evidence="3 4">
    <name type="scientific">Scleroderma citrinum Foug A</name>
    <dbReference type="NCBI Taxonomy" id="1036808"/>
    <lineage>
        <taxon>Eukaryota</taxon>
        <taxon>Fungi</taxon>
        <taxon>Dikarya</taxon>
        <taxon>Basidiomycota</taxon>
        <taxon>Agaricomycotina</taxon>
        <taxon>Agaricomycetes</taxon>
        <taxon>Agaricomycetidae</taxon>
        <taxon>Boletales</taxon>
        <taxon>Sclerodermatineae</taxon>
        <taxon>Sclerodermataceae</taxon>
        <taxon>Scleroderma</taxon>
    </lineage>
</organism>
<dbReference type="EMBL" id="KN822006">
    <property type="protein sequence ID" value="KIM69364.1"/>
    <property type="molecule type" value="Genomic_DNA"/>
</dbReference>
<dbReference type="Proteomes" id="UP000053989">
    <property type="component" value="Unassembled WGS sequence"/>
</dbReference>
<name>A0A0C3EMD1_9AGAM</name>
<evidence type="ECO:0000256" key="2">
    <source>
        <dbReference type="SAM" id="Phobius"/>
    </source>
</evidence>
<keyword evidence="2" id="KW-1133">Transmembrane helix</keyword>
<dbReference type="OrthoDB" id="5346979at2759"/>
<feature type="region of interest" description="Disordered" evidence="1">
    <location>
        <begin position="234"/>
        <end position="258"/>
    </location>
</feature>